<organism evidence="3 4">
    <name type="scientific">Lichtheimia ornata</name>
    <dbReference type="NCBI Taxonomy" id="688661"/>
    <lineage>
        <taxon>Eukaryota</taxon>
        <taxon>Fungi</taxon>
        <taxon>Fungi incertae sedis</taxon>
        <taxon>Mucoromycota</taxon>
        <taxon>Mucoromycotina</taxon>
        <taxon>Mucoromycetes</taxon>
        <taxon>Mucorales</taxon>
        <taxon>Lichtheimiaceae</taxon>
        <taxon>Lichtheimia</taxon>
    </lineage>
</organism>
<dbReference type="GO" id="GO:0005737">
    <property type="term" value="C:cytoplasm"/>
    <property type="evidence" value="ECO:0007669"/>
    <property type="project" value="TreeGrafter"/>
</dbReference>
<feature type="compositionally biased region" description="Low complexity" evidence="1">
    <location>
        <begin position="896"/>
        <end position="908"/>
    </location>
</feature>
<dbReference type="PANTHER" id="PTHR45818:SF3">
    <property type="entry name" value="PROTEIN VAV"/>
    <property type="match status" value="1"/>
</dbReference>
<feature type="compositionally biased region" description="Polar residues" evidence="1">
    <location>
        <begin position="767"/>
        <end position="782"/>
    </location>
</feature>
<dbReference type="SMART" id="SM00233">
    <property type="entry name" value="PH"/>
    <property type="match status" value="1"/>
</dbReference>
<name>A0AAD7V088_9FUNG</name>
<dbReference type="PANTHER" id="PTHR45818">
    <property type="entry name" value="PROTEIN VAV"/>
    <property type="match status" value="1"/>
</dbReference>
<evidence type="ECO:0000259" key="2">
    <source>
        <dbReference type="PROSITE" id="PS50010"/>
    </source>
</evidence>
<feature type="compositionally biased region" description="Basic residues" evidence="1">
    <location>
        <begin position="788"/>
        <end position="798"/>
    </location>
</feature>
<feature type="region of interest" description="Disordered" evidence="1">
    <location>
        <begin position="884"/>
        <end position="951"/>
    </location>
</feature>
<dbReference type="InterPro" id="IPR035899">
    <property type="entry name" value="DBL_dom_sf"/>
</dbReference>
<evidence type="ECO:0000313" key="4">
    <source>
        <dbReference type="Proteomes" id="UP001234581"/>
    </source>
</evidence>
<feature type="region of interest" description="Disordered" evidence="1">
    <location>
        <begin position="749"/>
        <end position="850"/>
    </location>
</feature>
<feature type="region of interest" description="Disordered" evidence="1">
    <location>
        <begin position="686"/>
        <end position="711"/>
    </location>
</feature>
<dbReference type="Proteomes" id="UP001234581">
    <property type="component" value="Unassembled WGS sequence"/>
</dbReference>
<feature type="compositionally biased region" description="Polar residues" evidence="1">
    <location>
        <begin position="814"/>
        <end position="829"/>
    </location>
</feature>
<feature type="domain" description="DH" evidence="2">
    <location>
        <begin position="159"/>
        <end position="352"/>
    </location>
</feature>
<dbReference type="GO" id="GO:0005085">
    <property type="term" value="F:guanyl-nucleotide exchange factor activity"/>
    <property type="evidence" value="ECO:0007669"/>
    <property type="project" value="InterPro"/>
</dbReference>
<dbReference type="SUPFAM" id="SSF48065">
    <property type="entry name" value="DBL homology domain (DH-domain)"/>
    <property type="match status" value="1"/>
</dbReference>
<dbReference type="EMBL" id="JARTCD010000041">
    <property type="protein sequence ID" value="KAJ8656278.1"/>
    <property type="molecule type" value="Genomic_DNA"/>
</dbReference>
<feature type="compositionally biased region" description="Polar residues" evidence="1">
    <location>
        <begin position="542"/>
        <end position="552"/>
    </location>
</feature>
<feature type="compositionally biased region" description="Polar residues" evidence="1">
    <location>
        <begin position="694"/>
        <end position="703"/>
    </location>
</feature>
<feature type="compositionally biased region" description="Low complexity" evidence="1">
    <location>
        <begin position="830"/>
        <end position="839"/>
    </location>
</feature>
<feature type="compositionally biased region" description="Low complexity" evidence="1">
    <location>
        <begin position="749"/>
        <end position="766"/>
    </location>
</feature>
<proteinExistence type="predicted"/>
<feature type="region of interest" description="Disordered" evidence="1">
    <location>
        <begin position="518"/>
        <end position="592"/>
    </location>
</feature>
<dbReference type="AlphaFoldDB" id="A0AAD7V088"/>
<comment type="caution">
    <text evidence="3">The sequence shown here is derived from an EMBL/GenBank/DDBJ whole genome shotgun (WGS) entry which is preliminary data.</text>
</comment>
<dbReference type="SMART" id="SM00325">
    <property type="entry name" value="RhoGEF"/>
    <property type="match status" value="1"/>
</dbReference>
<protein>
    <recommendedName>
        <fullName evidence="2">DH domain-containing protein</fullName>
    </recommendedName>
</protein>
<feature type="compositionally biased region" description="Polar residues" evidence="1">
    <location>
        <begin position="10"/>
        <end position="19"/>
    </location>
</feature>
<evidence type="ECO:0000313" key="3">
    <source>
        <dbReference type="EMBL" id="KAJ8656278.1"/>
    </source>
</evidence>
<dbReference type="RefSeq" id="XP_058341191.1">
    <property type="nucleotide sequence ID" value="XM_058488079.1"/>
</dbReference>
<accession>A0AAD7V088</accession>
<dbReference type="PROSITE" id="PS50010">
    <property type="entry name" value="DH_2"/>
    <property type="match status" value="1"/>
</dbReference>
<feature type="compositionally biased region" description="Basic residues" evidence="1">
    <location>
        <begin position="917"/>
        <end position="926"/>
    </location>
</feature>
<feature type="compositionally biased region" description="Polar residues" evidence="1">
    <location>
        <begin position="563"/>
        <end position="589"/>
    </location>
</feature>
<dbReference type="InterPro" id="IPR001849">
    <property type="entry name" value="PH_domain"/>
</dbReference>
<keyword evidence="4" id="KW-1185">Reference proteome</keyword>
<dbReference type="SUPFAM" id="SSF50729">
    <property type="entry name" value="PH domain-like"/>
    <property type="match status" value="1"/>
</dbReference>
<dbReference type="InterPro" id="IPR000219">
    <property type="entry name" value="DH_dom"/>
</dbReference>
<dbReference type="Pfam" id="PF00621">
    <property type="entry name" value="RhoGEF"/>
    <property type="match status" value="1"/>
</dbReference>
<feature type="compositionally biased region" description="Low complexity" evidence="1">
    <location>
        <begin position="518"/>
        <end position="541"/>
    </location>
</feature>
<dbReference type="Gene3D" id="1.20.900.10">
    <property type="entry name" value="Dbl homology (DH) domain"/>
    <property type="match status" value="1"/>
</dbReference>
<dbReference type="CDD" id="cd00160">
    <property type="entry name" value="RhoGEF"/>
    <property type="match status" value="1"/>
</dbReference>
<evidence type="ECO:0000256" key="1">
    <source>
        <dbReference type="SAM" id="MobiDB-lite"/>
    </source>
</evidence>
<dbReference type="GeneID" id="83215479"/>
<feature type="region of interest" description="Disordered" evidence="1">
    <location>
        <begin position="1"/>
        <end position="25"/>
    </location>
</feature>
<dbReference type="Gene3D" id="2.30.29.30">
    <property type="entry name" value="Pleckstrin-homology domain (PH domain)/Phosphotyrosine-binding domain (PTB)"/>
    <property type="match status" value="1"/>
</dbReference>
<sequence length="951" mass="106085">MTKDLPRSESLLSTTSSINEGGRQRKADMSAAAAAAMVAAAKASKRSAALKLSSDPASLGKELVHRVDTRTIHTIIDNILTCRVEDSPLDTPSPLLDKFKADSTTTSVAGGNEEVPHCLFTPEIQRQGRHDQSAAIASPLALKNNAQTGSTLSERHVLKREAAVDELLTTEDSYCRDLDILVNHFFKGIKHAKCLSESIHNRLVRNADDILQFQTKFMEALRQSSMVLKESMMDERVINIAQCFCEWGDKFQVYIDYCMYHDKACALHKDLIDTNPAFVSTLEKLHLTKRQADANGRRKFDDYLIMPVQRLFKYKLMLESILKTTQSDSKEHNALLKALKVMHGVAINLNSKKSIMEAERKTRLFMNRIEPDWVNAASKRFYGLLGSCTLIGTLDVRAWHEGPKVKRLGCALFKSYMIIVKAKKYDKYEPRHWFPLRIFDLEDFPDDHPSSYHTWFLRNDQYTIEFGAMCEQEKQIWVDALRRAIQSSKENGVDGQTPGNAIEELFVSSLNNITPSTASSNVQLQQQQQPHISSSTTSLSSYASRNETSTGVVASGIDKPDTPHTTASNDTLNDDSPTHSASAQSSMLNSPGMRSHASFGDFYDFVTHTVADIRIQRRHQQHNVRCTNIDNKFEDVCTTPILTARTQARHDRYSGVDQWKRKSRMGKSASMLAFTNVVEEERILQQQQQHQQQSRVCNSSAMSSPRDANKHGMTEAFKSAVRRKASLPSRLRMSESMVFDDITARMAAGSAPPATTAPISAPQQPTLSNTANQPRTSDQMNESEVYRKRSLSSQHRHQPPPVNTESMIFKLSRRGSSNTSNQAHPNNKKTTAAAAAAATSRNADLPPTPGLQRSFSAATMGFARSSSKFFGRVVEKLGTIGTPRRARRCATHLSDKTSTTSTTPSFHSADISLQNKTSKKPRRSFKKPPPLLIPESPVTRPDSRHGGRLAQ</sequence>
<reference evidence="3 4" key="1">
    <citation type="submission" date="2023-03" db="EMBL/GenBank/DDBJ databases">
        <title>Genome sequence of Lichtheimia ornata CBS 291.66.</title>
        <authorList>
            <person name="Mohabir J.T."/>
            <person name="Shea T.P."/>
            <person name="Kurbessoian T."/>
            <person name="Berby B."/>
            <person name="Fontaine J."/>
            <person name="Livny J."/>
            <person name="Gnirke A."/>
            <person name="Stajich J.E."/>
            <person name="Cuomo C.A."/>
        </authorList>
    </citation>
    <scope>NUCLEOTIDE SEQUENCE [LARGE SCALE GENOMIC DNA]</scope>
    <source>
        <strain evidence="3">CBS 291.66</strain>
    </source>
</reference>
<dbReference type="InterPro" id="IPR011993">
    <property type="entry name" value="PH-like_dom_sf"/>
</dbReference>
<gene>
    <name evidence="3" type="ORF">O0I10_008072</name>
</gene>